<dbReference type="OrthoDB" id="2872586at2759"/>
<dbReference type="AlphaFoldDB" id="A0A0D7B4C2"/>
<accession>A0A0D7B4C2</accession>
<evidence type="ECO:0000313" key="1">
    <source>
        <dbReference type="EMBL" id="KIY64366.1"/>
    </source>
</evidence>
<proteinExistence type="predicted"/>
<dbReference type="Proteomes" id="UP000054007">
    <property type="component" value="Unassembled WGS sequence"/>
</dbReference>
<name>A0A0D7B4C2_9AGAR</name>
<protein>
    <submittedName>
        <fullName evidence="1">Uncharacterized protein</fullName>
    </submittedName>
</protein>
<reference evidence="1 2" key="1">
    <citation type="journal article" date="2015" name="Fungal Genet. Biol.">
        <title>Evolution of novel wood decay mechanisms in Agaricales revealed by the genome sequences of Fistulina hepatica and Cylindrobasidium torrendii.</title>
        <authorList>
            <person name="Floudas D."/>
            <person name="Held B.W."/>
            <person name="Riley R."/>
            <person name="Nagy L.G."/>
            <person name="Koehler G."/>
            <person name="Ransdell A.S."/>
            <person name="Younus H."/>
            <person name="Chow J."/>
            <person name="Chiniquy J."/>
            <person name="Lipzen A."/>
            <person name="Tritt A."/>
            <person name="Sun H."/>
            <person name="Haridas S."/>
            <person name="LaButti K."/>
            <person name="Ohm R.A."/>
            <person name="Kues U."/>
            <person name="Blanchette R.A."/>
            <person name="Grigoriev I.V."/>
            <person name="Minto R.E."/>
            <person name="Hibbett D.S."/>
        </authorList>
    </citation>
    <scope>NUCLEOTIDE SEQUENCE [LARGE SCALE GENOMIC DNA]</scope>
    <source>
        <strain evidence="1 2">FP15055 ss-10</strain>
    </source>
</reference>
<sequence length="150" mass="17572">MPESDDERFLFIPPGKNGYRWDDFKILCKDCPIPKDELPVYLANSMVSEKWIPPLLRLGWRIESTNNTFINFITLDDGKAKTVLAFGSNMLHEMLSDELIHKVIEAAKFEAEPMWWLDVKFWFWKAGRENPVQDDFMDLVRYGITMAPPE</sequence>
<evidence type="ECO:0000313" key="2">
    <source>
        <dbReference type="Proteomes" id="UP000054007"/>
    </source>
</evidence>
<organism evidence="1 2">
    <name type="scientific">Cylindrobasidium torrendii FP15055 ss-10</name>
    <dbReference type="NCBI Taxonomy" id="1314674"/>
    <lineage>
        <taxon>Eukaryota</taxon>
        <taxon>Fungi</taxon>
        <taxon>Dikarya</taxon>
        <taxon>Basidiomycota</taxon>
        <taxon>Agaricomycotina</taxon>
        <taxon>Agaricomycetes</taxon>
        <taxon>Agaricomycetidae</taxon>
        <taxon>Agaricales</taxon>
        <taxon>Marasmiineae</taxon>
        <taxon>Physalacriaceae</taxon>
        <taxon>Cylindrobasidium</taxon>
    </lineage>
</organism>
<dbReference type="EMBL" id="KN880640">
    <property type="protein sequence ID" value="KIY64366.1"/>
    <property type="molecule type" value="Genomic_DNA"/>
</dbReference>
<gene>
    <name evidence="1" type="ORF">CYLTODRAFT_457286</name>
</gene>
<keyword evidence="2" id="KW-1185">Reference proteome</keyword>